<dbReference type="EMBL" id="LQYS01000037">
    <property type="protein sequence ID" value="KYD15792.1"/>
    <property type="molecule type" value="Genomic_DNA"/>
</dbReference>
<gene>
    <name evidence="1" type="ORF">B4119_2220</name>
</gene>
<evidence type="ECO:0000313" key="2">
    <source>
        <dbReference type="Proteomes" id="UP000075455"/>
    </source>
</evidence>
<name>A0A150LV37_9BACL</name>
<dbReference type="Proteomes" id="UP000075455">
    <property type="component" value="Unassembled WGS sequence"/>
</dbReference>
<reference evidence="1 2" key="1">
    <citation type="submission" date="2016-01" db="EMBL/GenBank/DDBJ databases">
        <title>Draft Genome Sequences of Seven Thermophilic Sporeformers Isolated from Foods.</title>
        <authorList>
            <person name="Berendsen E.M."/>
            <person name="Wells-Bennik M.H."/>
            <person name="Krawcyk A.O."/>
            <person name="De Jong A."/>
            <person name="Holsappel S."/>
            <person name="Eijlander R.T."/>
            <person name="Kuipers O.P."/>
        </authorList>
    </citation>
    <scope>NUCLEOTIDE SEQUENCE [LARGE SCALE GENOMIC DNA]</scope>
    <source>
        <strain evidence="1 2">B4119</strain>
    </source>
</reference>
<protein>
    <submittedName>
        <fullName evidence="1">Uncharacterized protein</fullName>
    </submittedName>
</protein>
<accession>A0A150LV37</accession>
<organism evidence="1 2">
    <name type="scientific">Saccharococcus caldoxylosilyticus</name>
    <dbReference type="NCBI Taxonomy" id="81408"/>
    <lineage>
        <taxon>Bacteria</taxon>
        <taxon>Bacillati</taxon>
        <taxon>Bacillota</taxon>
        <taxon>Bacilli</taxon>
        <taxon>Bacillales</taxon>
        <taxon>Anoxybacillaceae</taxon>
        <taxon>Saccharococcus</taxon>
    </lineage>
</organism>
<evidence type="ECO:0000313" key="1">
    <source>
        <dbReference type="EMBL" id="KYD15792.1"/>
    </source>
</evidence>
<proteinExistence type="predicted"/>
<dbReference type="STRING" id="81408.B4119_2220"/>
<dbReference type="AlphaFoldDB" id="A0A150LV37"/>
<comment type="caution">
    <text evidence="1">The sequence shown here is derived from an EMBL/GenBank/DDBJ whole genome shotgun (WGS) entry which is preliminary data.</text>
</comment>
<sequence length="44" mass="5035">MKPLPVIESIQLLLFSCYDESGCSQYFHISPPAYVRKITVISIF</sequence>